<evidence type="ECO:0000256" key="4">
    <source>
        <dbReference type="ARBA" id="ARBA00022807"/>
    </source>
</evidence>
<evidence type="ECO:0000256" key="1">
    <source>
        <dbReference type="ARBA" id="ARBA00007074"/>
    </source>
</evidence>
<dbReference type="GO" id="GO:0006508">
    <property type="term" value="P:proteolysis"/>
    <property type="evidence" value="ECO:0007669"/>
    <property type="project" value="UniProtKB-KW"/>
</dbReference>
<evidence type="ECO:0000259" key="6">
    <source>
        <dbReference type="PROSITE" id="PS51935"/>
    </source>
</evidence>
<name>G5GET6_9FIRM</name>
<dbReference type="AlphaFoldDB" id="G5GET6"/>
<feature type="region of interest" description="Disordered" evidence="5">
    <location>
        <begin position="48"/>
        <end position="88"/>
    </location>
</feature>
<dbReference type="STRING" id="679200.HMPREF9333_00074"/>
<dbReference type="EMBL" id="ACZL01000003">
    <property type="protein sequence ID" value="EHI56627.1"/>
    <property type="molecule type" value="Genomic_DNA"/>
</dbReference>
<dbReference type="PANTHER" id="PTHR47053">
    <property type="entry name" value="MUREIN DD-ENDOPEPTIDASE MEPH-RELATED"/>
    <property type="match status" value="1"/>
</dbReference>
<dbReference type="InterPro" id="IPR038765">
    <property type="entry name" value="Papain-like_cys_pep_sf"/>
</dbReference>
<sequence>MTAILFGMNTSACITTFADTNNAENEIVAPLNVEGNDTNLVKETAVKETAKAETKKEASGEEIRVEKKEDGKAEGNNTETKSTETKKEETVKKSNVKVAGNETLVEEFVPDPEEEEEVRKRTDNYSTSISEAKTSSFGASAKRSSYSTERNAMVAYAKQFLGNPYVYGGTSLTSGTDCSGFTMQIYSHFGHSIGRNSRQQSGNGRQITESQIQPGDLIFYAKGGYINHVAMYIGNGQVIHASNRKVGIVISPATYRTPVKIVNFLD</sequence>
<dbReference type="PROSITE" id="PS51935">
    <property type="entry name" value="NLPC_P60"/>
    <property type="match status" value="1"/>
</dbReference>
<comment type="caution">
    <text evidence="7">The sequence shown here is derived from an EMBL/GenBank/DDBJ whole genome shotgun (WGS) entry which is preliminary data.</text>
</comment>
<evidence type="ECO:0000256" key="2">
    <source>
        <dbReference type="ARBA" id="ARBA00022670"/>
    </source>
</evidence>
<gene>
    <name evidence="7" type="ORF">HMPREF9333_00074</name>
</gene>
<evidence type="ECO:0000256" key="5">
    <source>
        <dbReference type="SAM" id="MobiDB-lite"/>
    </source>
</evidence>
<keyword evidence="2" id="KW-0645">Protease</keyword>
<proteinExistence type="inferred from homology"/>
<protein>
    <recommendedName>
        <fullName evidence="6">NlpC/P60 domain-containing protein</fullName>
    </recommendedName>
</protein>
<feature type="domain" description="NlpC/P60" evidence="6">
    <location>
        <begin position="147"/>
        <end position="266"/>
    </location>
</feature>
<accession>G5GET6</accession>
<dbReference type="Gene3D" id="3.90.1720.10">
    <property type="entry name" value="endopeptidase domain like (from Nostoc punctiforme)"/>
    <property type="match status" value="1"/>
</dbReference>
<comment type="similarity">
    <text evidence="1">Belongs to the peptidase C40 family.</text>
</comment>
<dbReference type="Pfam" id="PF00877">
    <property type="entry name" value="NLPC_P60"/>
    <property type="match status" value="1"/>
</dbReference>
<dbReference type="PANTHER" id="PTHR47053:SF1">
    <property type="entry name" value="MUREIN DD-ENDOPEPTIDASE MEPH-RELATED"/>
    <property type="match status" value="1"/>
</dbReference>
<dbReference type="eggNOG" id="COG0791">
    <property type="taxonomic scope" value="Bacteria"/>
</dbReference>
<reference evidence="7 8" key="1">
    <citation type="submission" date="2011-08" db="EMBL/GenBank/DDBJ databases">
        <title>The Genome Sequence of Johnsonella ignava ATCC 51276.</title>
        <authorList>
            <consortium name="The Broad Institute Genome Sequencing Platform"/>
            <person name="Earl A."/>
            <person name="Ward D."/>
            <person name="Feldgarden M."/>
            <person name="Gevers D."/>
            <person name="Izard J."/>
            <person name="Blanton J.M."/>
            <person name="Baranova O.V."/>
            <person name="Dewhirst F.E."/>
            <person name="Young S.K."/>
            <person name="Zeng Q."/>
            <person name="Gargeya S."/>
            <person name="Fitzgerald M."/>
            <person name="Haas B."/>
            <person name="Abouelleil A."/>
            <person name="Alvarado L."/>
            <person name="Arachchi H.M."/>
            <person name="Berlin A."/>
            <person name="Brown A."/>
            <person name="Chapman S.B."/>
            <person name="Chen Z."/>
            <person name="Dunbar C."/>
            <person name="Freedman E."/>
            <person name="Gearin G."/>
            <person name="Gellesch M."/>
            <person name="Goldberg J."/>
            <person name="Griggs A."/>
            <person name="Gujja S."/>
            <person name="Heiman D."/>
            <person name="Howarth C."/>
            <person name="Larson L."/>
            <person name="Lui A."/>
            <person name="MacDonald P.J.P."/>
            <person name="Montmayeur A."/>
            <person name="Murphy C."/>
            <person name="Neiman D."/>
            <person name="Pearson M."/>
            <person name="Priest M."/>
            <person name="Roberts A."/>
            <person name="Saif S."/>
            <person name="Shea T."/>
            <person name="Shenoy N."/>
            <person name="Sisk P."/>
            <person name="Stolte C."/>
            <person name="Sykes S."/>
            <person name="Wortman J."/>
            <person name="Nusbaum C."/>
            <person name="Birren B."/>
        </authorList>
    </citation>
    <scope>NUCLEOTIDE SEQUENCE [LARGE SCALE GENOMIC DNA]</scope>
    <source>
        <strain evidence="7 8">ATCC 51276</strain>
    </source>
</reference>
<keyword evidence="8" id="KW-1185">Reference proteome</keyword>
<keyword evidence="3" id="KW-0378">Hydrolase</keyword>
<dbReference type="HOGENOM" id="CLU_016043_13_4_9"/>
<dbReference type="Proteomes" id="UP000003011">
    <property type="component" value="Unassembled WGS sequence"/>
</dbReference>
<evidence type="ECO:0000313" key="8">
    <source>
        <dbReference type="Proteomes" id="UP000003011"/>
    </source>
</evidence>
<keyword evidence="4" id="KW-0788">Thiol protease</keyword>
<dbReference type="SUPFAM" id="SSF54001">
    <property type="entry name" value="Cysteine proteinases"/>
    <property type="match status" value="1"/>
</dbReference>
<dbReference type="InterPro" id="IPR051202">
    <property type="entry name" value="Peptidase_C40"/>
</dbReference>
<dbReference type="PATRIC" id="fig|679200.3.peg.80"/>
<feature type="compositionally biased region" description="Basic and acidic residues" evidence="5">
    <location>
        <begin position="48"/>
        <end position="73"/>
    </location>
</feature>
<evidence type="ECO:0000313" key="7">
    <source>
        <dbReference type="EMBL" id="EHI56627.1"/>
    </source>
</evidence>
<organism evidence="7 8">
    <name type="scientific">Johnsonella ignava ATCC 51276</name>
    <dbReference type="NCBI Taxonomy" id="679200"/>
    <lineage>
        <taxon>Bacteria</taxon>
        <taxon>Bacillati</taxon>
        <taxon>Bacillota</taxon>
        <taxon>Clostridia</taxon>
        <taxon>Lachnospirales</taxon>
        <taxon>Lachnospiraceae</taxon>
        <taxon>Johnsonella</taxon>
    </lineage>
</organism>
<evidence type="ECO:0000256" key="3">
    <source>
        <dbReference type="ARBA" id="ARBA00022801"/>
    </source>
</evidence>
<dbReference type="InterPro" id="IPR000064">
    <property type="entry name" value="NLP_P60_dom"/>
</dbReference>
<dbReference type="GO" id="GO:0008234">
    <property type="term" value="F:cysteine-type peptidase activity"/>
    <property type="evidence" value="ECO:0007669"/>
    <property type="project" value="UniProtKB-KW"/>
</dbReference>